<dbReference type="InterPro" id="IPR037185">
    <property type="entry name" value="EmrE-like"/>
</dbReference>
<reference evidence="3 4" key="1">
    <citation type="submission" date="2017-08" db="EMBL/GenBank/DDBJ databases">
        <title>The whole genome shortgun sequences of strain Leeuwenhoekiella nanhaiensis G18 from the South China Sea.</title>
        <authorList>
            <person name="Liu Q."/>
        </authorList>
    </citation>
    <scope>NUCLEOTIDE SEQUENCE [LARGE SCALE GENOMIC DNA]</scope>
    <source>
        <strain evidence="3 4">G18</strain>
    </source>
</reference>
<evidence type="ECO:0000313" key="4">
    <source>
        <dbReference type="Proteomes" id="UP000229433"/>
    </source>
</evidence>
<dbReference type="Pfam" id="PF00892">
    <property type="entry name" value="EamA"/>
    <property type="match status" value="2"/>
</dbReference>
<proteinExistence type="predicted"/>
<dbReference type="PANTHER" id="PTHR22911:SF102">
    <property type="entry name" value="MEMBRANE PROTEIN"/>
    <property type="match status" value="1"/>
</dbReference>
<feature type="transmembrane region" description="Helical" evidence="1">
    <location>
        <begin position="177"/>
        <end position="196"/>
    </location>
</feature>
<feature type="transmembrane region" description="Helical" evidence="1">
    <location>
        <begin position="5"/>
        <end position="23"/>
    </location>
</feature>
<feature type="transmembrane region" description="Helical" evidence="1">
    <location>
        <begin position="91"/>
        <end position="110"/>
    </location>
</feature>
<dbReference type="RefSeq" id="WP_099644987.1">
    <property type="nucleotide sequence ID" value="NZ_KZ319288.1"/>
</dbReference>
<keyword evidence="1" id="KW-0812">Transmembrane</keyword>
<accession>A0A2G1VTP1</accession>
<feature type="transmembrane region" description="Helical" evidence="1">
    <location>
        <begin position="259"/>
        <end position="276"/>
    </location>
</feature>
<feature type="transmembrane region" description="Helical" evidence="1">
    <location>
        <begin position="35"/>
        <end position="53"/>
    </location>
</feature>
<keyword evidence="1" id="KW-0472">Membrane</keyword>
<keyword evidence="1" id="KW-1133">Transmembrane helix</keyword>
<feature type="transmembrane region" description="Helical" evidence="1">
    <location>
        <begin position="65"/>
        <end position="85"/>
    </location>
</feature>
<dbReference type="AlphaFoldDB" id="A0A2G1VTP1"/>
<keyword evidence="4" id="KW-1185">Reference proteome</keyword>
<dbReference type="GO" id="GO:0016020">
    <property type="term" value="C:membrane"/>
    <property type="evidence" value="ECO:0007669"/>
    <property type="project" value="InterPro"/>
</dbReference>
<dbReference type="Proteomes" id="UP000229433">
    <property type="component" value="Unassembled WGS sequence"/>
</dbReference>
<feature type="transmembrane region" description="Helical" evidence="1">
    <location>
        <begin position="117"/>
        <end position="134"/>
    </location>
</feature>
<feature type="transmembrane region" description="Helical" evidence="1">
    <location>
        <begin position="202"/>
        <end position="224"/>
    </location>
</feature>
<sequence>MAKKAIYAVILAACIAGLNGILIKKMPALSTGAIGWFRAGIPVLFLLPALIRANDFKVKGNYKMLLLASGINALRMYFYLIAFIYTSIGNAVVLFYIYPLFVTLIESLIYKAPIKKAQIYLMLLAFTGIVFTYLNKPFSFESKDFIGMLAALAAAVGYAFFVSLFKRQTVHCNRNQLLFYQNIAGAVLFLPFLFGIESPPILELGIAVFYALLIGIVVFSLFFFGLKHLNATTAASLMYLEILSAIIYSYFLLGEKLTWNTYLGGSLILISSFFISRINKTSTSKS</sequence>
<comment type="caution">
    <text evidence="3">The sequence shown here is derived from an EMBL/GenBank/DDBJ whole genome shotgun (WGS) entry which is preliminary data.</text>
</comment>
<dbReference type="PANTHER" id="PTHR22911">
    <property type="entry name" value="ACYL-MALONYL CONDENSING ENZYME-RELATED"/>
    <property type="match status" value="1"/>
</dbReference>
<dbReference type="OrthoDB" id="1419738at2"/>
<evidence type="ECO:0000313" key="3">
    <source>
        <dbReference type="EMBL" id="PHQ30152.1"/>
    </source>
</evidence>
<feature type="domain" description="EamA" evidence="2">
    <location>
        <begin position="146"/>
        <end position="276"/>
    </location>
</feature>
<organism evidence="3 4">
    <name type="scientific">Leeuwenhoekiella nanhaiensis</name>
    <dbReference type="NCBI Taxonomy" id="1655491"/>
    <lineage>
        <taxon>Bacteria</taxon>
        <taxon>Pseudomonadati</taxon>
        <taxon>Bacteroidota</taxon>
        <taxon>Flavobacteriia</taxon>
        <taxon>Flavobacteriales</taxon>
        <taxon>Flavobacteriaceae</taxon>
        <taxon>Leeuwenhoekiella</taxon>
    </lineage>
</organism>
<protein>
    <submittedName>
        <fullName evidence="3">Permease</fullName>
    </submittedName>
</protein>
<gene>
    <name evidence="3" type="ORF">CJ305_04085</name>
</gene>
<evidence type="ECO:0000259" key="2">
    <source>
        <dbReference type="Pfam" id="PF00892"/>
    </source>
</evidence>
<dbReference type="InterPro" id="IPR000620">
    <property type="entry name" value="EamA_dom"/>
</dbReference>
<name>A0A2G1VTP1_9FLAO</name>
<dbReference type="EMBL" id="NQXA01000002">
    <property type="protein sequence ID" value="PHQ30152.1"/>
    <property type="molecule type" value="Genomic_DNA"/>
</dbReference>
<feature type="transmembrane region" description="Helical" evidence="1">
    <location>
        <begin position="236"/>
        <end position="253"/>
    </location>
</feature>
<feature type="domain" description="EamA" evidence="2">
    <location>
        <begin position="4"/>
        <end position="133"/>
    </location>
</feature>
<feature type="transmembrane region" description="Helical" evidence="1">
    <location>
        <begin position="146"/>
        <end position="165"/>
    </location>
</feature>
<dbReference type="SUPFAM" id="SSF103481">
    <property type="entry name" value="Multidrug resistance efflux transporter EmrE"/>
    <property type="match status" value="2"/>
</dbReference>
<evidence type="ECO:0000256" key="1">
    <source>
        <dbReference type="SAM" id="Phobius"/>
    </source>
</evidence>